<proteinExistence type="inferred from homology"/>
<dbReference type="Gene3D" id="1.20.1600.10">
    <property type="entry name" value="Outer membrane efflux proteins (OEP)"/>
    <property type="match status" value="1"/>
</dbReference>
<evidence type="ECO:0000256" key="1">
    <source>
        <dbReference type="ARBA" id="ARBA00007613"/>
    </source>
</evidence>
<dbReference type="InterPro" id="IPR010131">
    <property type="entry name" value="MdtP/NodT-like"/>
</dbReference>
<keyword evidence="2" id="KW-1134">Transmembrane beta strand</keyword>
<comment type="subcellular location">
    <subcellularLocation>
        <location evidence="2">Cell outer membrane</location>
        <topology evidence="2">Lipid-anchor</topology>
    </subcellularLocation>
</comment>
<sequence>MKLPLLILLGGILGGCASSNQLPPDTTTAVLIPPVSWSAVTAENAVRPGSITDEWLKDFNSPQLEQLVAEAIAHNHDLKIAALNWYSANETASIASSNLLPTIEGGISSKRSRSISSTDRASISNRHTLDVSAVWEVDLWNRLSNQERSAITLTEAVAADLRAARLSLAAEVAQNWFDSVESKQQTELAEYQLNADQQALKVVEDRFQNGLVDALDLHLIKIELTASEERLASKRMGQNLLLRELETLLGRYPAAELTVSEPMPEIGGSIPAGLPSDLLKRRPDIAASNKRMVAAGLDAEVAAKNRLPSFSLTASGGTSSSELKNLLDWDFLIWSLLGDLTQPLFQQERLKAEEMLERIEHREALINHAQIIRTAFREVEDALDADHYQRLRVESLTRAANESHSAAVLALYRYQNGLTDILTLLDAKQRAYTHESKRLRAVADHINNRITLHLALGGSF</sequence>
<keyword evidence="2" id="KW-0812">Transmembrane</keyword>
<evidence type="ECO:0000256" key="2">
    <source>
        <dbReference type="RuleBase" id="RU362097"/>
    </source>
</evidence>
<evidence type="ECO:0000313" key="3">
    <source>
        <dbReference type="EMBL" id="MBC8519196.1"/>
    </source>
</evidence>
<dbReference type="Gene3D" id="2.20.200.10">
    <property type="entry name" value="Outer membrane efflux proteins (OEP)"/>
    <property type="match status" value="1"/>
</dbReference>
<dbReference type="Proteomes" id="UP000654401">
    <property type="component" value="Unassembled WGS sequence"/>
</dbReference>
<reference evidence="3 4" key="1">
    <citation type="submission" date="2020-08" db="EMBL/GenBank/DDBJ databases">
        <title>Bridging the membrane lipid divide: bacteria of the FCB group superphylum have the potential to synthesize archaeal ether lipids.</title>
        <authorList>
            <person name="Villanueva L."/>
            <person name="Von Meijenfeldt F.A.B."/>
            <person name="Westbye A.B."/>
            <person name="Yadav S."/>
            <person name="Hopmans E.C."/>
            <person name="Dutilh B.E."/>
            <person name="Sinninghe Damste J.S."/>
        </authorList>
    </citation>
    <scope>NUCLEOTIDE SEQUENCE [LARGE SCALE GENOMIC DNA]</scope>
    <source>
        <strain evidence="3">NIOZ-UU100</strain>
    </source>
</reference>
<evidence type="ECO:0000313" key="4">
    <source>
        <dbReference type="Proteomes" id="UP000654401"/>
    </source>
</evidence>
<dbReference type="Pfam" id="PF02321">
    <property type="entry name" value="OEP"/>
    <property type="match status" value="2"/>
</dbReference>
<dbReference type="GO" id="GO:0009279">
    <property type="term" value="C:cell outer membrane"/>
    <property type="evidence" value="ECO:0007669"/>
    <property type="project" value="UniProtKB-SubCell"/>
</dbReference>
<keyword evidence="2" id="KW-0472">Membrane</keyword>
<dbReference type="InterPro" id="IPR003423">
    <property type="entry name" value="OMP_efflux"/>
</dbReference>
<organism evidence="3 4">
    <name type="scientific">Candidatus Thiopontia autotrophica</name>
    <dbReference type="NCBI Taxonomy" id="2841688"/>
    <lineage>
        <taxon>Bacteria</taxon>
        <taxon>Pseudomonadati</taxon>
        <taxon>Pseudomonadota</taxon>
        <taxon>Gammaproteobacteria</taxon>
        <taxon>Candidatus Thiopontia</taxon>
    </lineage>
</organism>
<dbReference type="PANTHER" id="PTHR30203">
    <property type="entry name" value="OUTER MEMBRANE CATION EFFLUX PROTEIN"/>
    <property type="match status" value="1"/>
</dbReference>
<keyword evidence="2" id="KW-0449">Lipoprotein</keyword>
<protein>
    <submittedName>
        <fullName evidence="3">Efflux transporter outer membrane subunit</fullName>
    </submittedName>
</protein>
<dbReference type="AlphaFoldDB" id="A0A8J6TPY2"/>
<name>A0A8J6TPY2_9GAMM</name>
<gene>
    <name evidence="3" type="ORF">H8D24_02135</name>
</gene>
<dbReference type="GO" id="GO:0015562">
    <property type="term" value="F:efflux transmembrane transporter activity"/>
    <property type="evidence" value="ECO:0007669"/>
    <property type="project" value="InterPro"/>
</dbReference>
<dbReference type="PROSITE" id="PS51257">
    <property type="entry name" value="PROKAR_LIPOPROTEIN"/>
    <property type="match status" value="1"/>
</dbReference>
<dbReference type="SUPFAM" id="SSF56954">
    <property type="entry name" value="Outer membrane efflux proteins (OEP)"/>
    <property type="match status" value="1"/>
</dbReference>
<comment type="caution">
    <text evidence="3">The sequence shown here is derived from an EMBL/GenBank/DDBJ whole genome shotgun (WGS) entry which is preliminary data.</text>
</comment>
<comment type="similarity">
    <text evidence="1 2">Belongs to the outer membrane factor (OMF) (TC 1.B.17) family.</text>
</comment>
<dbReference type="PANTHER" id="PTHR30203:SF29">
    <property type="entry name" value="PROTEIN CYAE"/>
    <property type="match status" value="1"/>
</dbReference>
<keyword evidence="2" id="KW-0564">Palmitate</keyword>
<accession>A0A8J6TPY2</accession>
<dbReference type="NCBIfam" id="TIGR01845">
    <property type="entry name" value="outer_NodT"/>
    <property type="match status" value="1"/>
</dbReference>
<dbReference type="EMBL" id="JACNFK010000017">
    <property type="protein sequence ID" value="MBC8519196.1"/>
    <property type="molecule type" value="Genomic_DNA"/>
</dbReference>